<evidence type="ECO:0000313" key="1">
    <source>
        <dbReference type="EMBL" id="KUP95245.1"/>
    </source>
</evidence>
<dbReference type="AlphaFoldDB" id="A0A147KD67"/>
<accession>A0A147KD67</accession>
<keyword evidence="2" id="KW-1185">Reference proteome</keyword>
<sequence>MADYRLTAEQVSALARGQARVEPCGGGVALVLEGDRIVLPECPDLLTALVRAEGLMGQAFNTVTETQRQRLHQQR</sequence>
<dbReference type="RefSeq" id="WP_068752978.1">
    <property type="nucleotide sequence ID" value="NZ_KQ950180.1"/>
</dbReference>
<comment type="caution">
    <text evidence="1">The sequence shown here is derived from an EMBL/GenBank/DDBJ whole genome shotgun (WGS) entry which is preliminary data.</text>
</comment>
<gene>
    <name evidence="1" type="ORF">AC529_18900</name>
</gene>
<dbReference type="EMBL" id="LGEM01000138">
    <property type="protein sequence ID" value="KUP95245.1"/>
    <property type="molecule type" value="Genomic_DNA"/>
</dbReference>
<organism evidence="1 2">
    <name type="scientific">Thermobifida cellulosilytica TB100</name>
    <dbReference type="NCBI Taxonomy" id="665004"/>
    <lineage>
        <taxon>Bacteria</taxon>
        <taxon>Bacillati</taxon>
        <taxon>Actinomycetota</taxon>
        <taxon>Actinomycetes</taxon>
        <taxon>Streptosporangiales</taxon>
        <taxon>Nocardiopsidaceae</taxon>
        <taxon>Thermobifida</taxon>
    </lineage>
</organism>
<dbReference type="STRING" id="665004.AC529_18900"/>
<dbReference type="PATRIC" id="fig|665004.4.peg.128"/>
<evidence type="ECO:0000313" key="2">
    <source>
        <dbReference type="Proteomes" id="UP000074382"/>
    </source>
</evidence>
<name>A0A147KD67_THECS</name>
<proteinExistence type="predicted"/>
<reference evidence="2" key="1">
    <citation type="journal article" date="2017" name="Acta Aliment.">
        <title>Plant polysaccharide degrading enzyme system of Thermpbifida cellulosilytica TB100 revealed by de novo genome project data.</title>
        <authorList>
            <person name="Toth A."/>
            <person name="Baka E."/>
            <person name="Luzics S."/>
            <person name="Bata-Vidacs I."/>
            <person name="Nagy I."/>
            <person name="Balint B."/>
            <person name="Herceg R."/>
            <person name="Olasz F."/>
            <person name="Wilk T."/>
            <person name="Nagy T."/>
            <person name="Kriszt B."/>
            <person name="Nagy I."/>
            <person name="Kukolya J."/>
        </authorList>
    </citation>
    <scope>NUCLEOTIDE SEQUENCE [LARGE SCALE GENOMIC DNA]</scope>
    <source>
        <strain evidence="2">TB100</strain>
    </source>
</reference>
<protein>
    <submittedName>
        <fullName evidence="1">Uncharacterized protein</fullName>
    </submittedName>
</protein>
<dbReference type="Proteomes" id="UP000074382">
    <property type="component" value="Unassembled WGS sequence"/>
</dbReference>